<dbReference type="HAMAP" id="MF_01256">
    <property type="entry name" value="YfiT_hydrol"/>
    <property type="match status" value="1"/>
</dbReference>
<keyword evidence="3 6" id="KW-0378">Hydrolase</keyword>
<dbReference type="GO" id="GO:0046872">
    <property type="term" value="F:metal ion binding"/>
    <property type="evidence" value="ECO:0007669"/>
    <property type="project" value="UniProtKB-KW"/>
</dbReference>
<evidence type="ECO:0000256" key="2">
    <source>
        <dbReference type="ARBA" id="ARBA00022723"/>
    </source>
</evidence>
<name>A0A167ENH7_9FLAO</name>
<evidence type="ECO:0000313" key="6">
    <source>
        <dbReference type="EMBL" id="OAB75715.1"/>
    </source>
</evidence>
<evidence type="ECO:0000313" key="7">
    <source>
        <dbReference type="Proteomes" id="UP000077013"/>
    </source>
</evidence>
<dbReference type="EMBL" id="LRXL01000053">
    <property type="protein sequence ID" value="OAB75715.1"/>
    <property type="molecule type" value="Genomic_DNA"/>
</dbReference>
<comment type="caution">
    <text evidence="6">The sequence shown here is derived from an EMBL/GenBank/DDBJ whole genome shotgun (WGS) entry which is preliminary data.</text>
</comment>
<dbReference type="GO" id="GO:0016787">
    <property type="term" value="F:hydrolase activity"/>
    <property type="evidence" value="ECO:0007669"/>
    <property type="project" value="UniProtKB-KW"/>
</dbReference>
<reference evidence="6 7" key="1">
    <citation type="submission" date="2016-02" db="EMBL/GenBank/DDBJ databases">
        <title>Ulvibacter sp. LPB0005, isolated from Thais luteostoma.</title>
        <authorList>
            <person name="Shin S.-K."/>
            <person name="Yi H."/>
        </authorList>
    </citation>
    <scope>NUCLEOTIDE SEQUENCE [LARGE SCALE GENOMIC DNA]</scope>
    <source>
        <strain evidence="6 7">LPB0005</strain>
    </source>
</reference>
<keyword evidence="1" id="KW-0963">Cytoplasm</keyword>
<organism evidence="6 7">
    <name type="scientific">Cochleicola gelatinilyticus</name>
    <dbReference type="NCBI Taxonomy" id="1763537"/>
    <lineage>
        <taxon>Bacteria</taxon>
        <taxon>Pseudomonadati</taxon>
        <taxon>Bacteroidota</taxon>
        <taxon>Flavobacteriia</taxon>
        <taxon>Flavobacteriales</taxon>
        <taxon>Flavobacteriaceae</taxon>
        <taxon>Cochleicola</taxon>
    </lineage>
</organism>
<dbReference type="InterPro" id="IPR024775">
    <property type="entry name" value="DinB-like"/>
</dbReference>
<evidence type="ECO:0000256" key="3">
    <source>
        <dbReference type="ARBA" id="ARBA00022801"/>
    </source>
</evidence>
<proteinExistence type="inferred from homology"/>
<dbReference type="Gene3D" id="1.20.120.450">
    <property type="entry name" value="dinb family like domain"/>
    <property type="match status" value="1"/>
</dbReference>
<dbReference type="Proteomes" id="UP000077013">
    <property type="component" value="Unassembled WGS sequence"/>
</dbReference>
<protein>
    <submittedName>
        <fullName evidence="6">Metal-dependent hydrolase</fullName>
    </submittedName>
</protein>
<sequence length="178" mass="20976">MLTTSLQYPIGRFECPSTITKQTIEAWISILEHFPNRLSNLVMSLSESQLDTPYRENGWSVRQVIHHLYDSHHNSYTRFKWALTELNPLIKSYDEKKWAELFDAKQMPIELSLNALAALHAKWVFLLKVLNEDQLQQEFIHPEGNEKVTLAENIGIYAWHCNHHYTQIENLMLQKGWK</sequence>
<keyword evidence="4" id="KW-0862">Zinc</keyword>
<dbReference type="SUPFAM" id="SSF109854">
    <property type="entry name" value="DinB/YfiT-like putative metalloenzymes"/>
    <property type="match status" value="1"/>
</dbReference>
<keyword evidence="7" id="KW-1185">Reference proteome</keyword>
<dbReference type="RefSeq" id="WP_068593558.1">
    <property type="nucleotide sequence ID" value="NZ_LRXL01000053.1"/>
</dbReference>
<dbReference type="NCBIfam" id="NF009807">
    <property type="entry name" value="PRK13291.1"/>
    <property type="match status" value="1"/>
</dbReference>
<dbReference type="Pfam" id="PF12867">
    <property type="entry name" value="DinB_2"/>
    <property type="match status" value="1"/>
</dbReference>
<dbReference type="STRING" id="1763537.ULVI_14665"/>
<dbReference type="AlphaFoldDB" id="A0A167ENH7"/>
<accession>A0A167ENH7</accession>
<evidence type="ECO:0000256" key="1">
    <source>
        <dbReference type="ARBA" id="ARBA00022490"/>
    </source>
</evidence>
<evidence type="ECO:0000256" key="4">
    <source>
        <dbReference type="ARBA" id="ARBA00022833"/>
    </source>
</evidence>
<keyword evidence="2" id="KW-0479">Metal-binding</keyword>
<dbReference type="InterPro" id="IPR023774">
    <property type="entry name" value="Put_metal_dep_hydrolase_YfiT"/>
</dbReference>
<evidence type="ECO:0000259" key="5">
    <source>
        <dbReference type="Pfam" id="PF12867"/>
    </source>
</evidence>
<gene>
    <name evidence="6" type="ORF">ULVI_14665</name>
</gene>
<dbReference type="InterPro" id="IPR034660">
    <property type="entry name" value="DinB/YfiT-like"/>
</dbReference>
<feature type="domain" description="DinB-like" evidence="5">
    <location>
        <begin position="31"/>
        <end position="168"/>
    </location>
</feature>
<dbReference type="OrthoDB" id="9796039at2"/>